<organism evidence="1 2">
    <name type="scientific">Papaver somniferum</name>
    <name type="common">Opium poppy</name>
    <dbReference type="NCBI Taxonomy" id="3469"/>
    <lineage>
        <taxon>Eukaryota</taxon>
        <taxon>Viridiplantae</taxon>
        <taxon>Streptophyta</taxon>
        <taxon>Embryophyta</taxon>
        <taxon>Tracheophyta</taxon>
        <taxon>Spermatophyta</taxon>
        <taxon>Magnoliopsida</taxon>
        <taxon>Ranunculales</taxon>
        <taxon>Papaveraceae</taxon>
        <taxon>Papaveroideae</taxon>
        <taxon>Papaver</taxon>
    </lineage>
</organism>
<evidence type="ECO:0000313" key="1">
    <source>
        <dbReference type="EMBL" id="RZC55704.1"/>
    </source>
</evidence>
<name>A0A4Y7J3K2_PAPSO</name>
<keyword evidence="2" id="KW-1185">Reference proteome</keyword>
<evidence type="ECO:0008006" key="3">
    <source>
        <dbReference type="Google" id="ProtNLM"/>
    </source>
</evidence>
<sequence>MIFSGFGDSLLKPELLRAIVDSGFEHPSKCNQCYGWLCNMMNAKGNENSEGAINIRRLYVCTE</sequence>
<evidence type="ECO:0000313" key="2">
    <source>
        <dbReference type="Proteomes" id="UP000316621"/>
    </source>
</evidence>
<accession>A0A4Y7J3K2</accession>
<protein>
    <recommendedName>
        <fullName evidence="3">DEAD-box RNA helicase Q domain-containing protein</fullName>
    </recommendedName>
</protein>
<dbReference type="AlphaFoldDB" id="A0A4Y7J3K2"/>
<reference evidence="1 2" key="1">
    <citation type="journal article" date="2018" name="Science">
        <title>The opium poppy genome and morphinan production.</title>
        <authorList>
            <person name="Guo L."/>
            <person name="Winzer T."/>
            <person name="Yang X."/>
            <person name="Li Y."/>
            <person name="Ning Z."/>
            <person name="He Z."/>
            <person name="Teodor R."/>
            <person name="Lu Y."/>
            <person name="Bowser T.A."/>
            <person name="Graham I.A."/>
            <person name="Ye K."/>
        </authorList>
    </citation>
    <scope>NUCLEOTIDE SEQUENCE [LARGE SCALE GENOMIC DNA]</scope>
    <source>
        <strain evidence="2">cv. HN1</strain>
        <tissue evidence="1">Leaves</tissue>
    </source>
</reference>
<dbReference type="STRING" id="3469.A0A4Y7J3K2"/>
<proteinExistence type="predicted"/>
<dbReference type="Gramene" id="RZC55704">
    <property type="protein sequence ID" value="RZC55704"/>
    <property type="gene ID" value="C5167_014562"/>
</dbReference>
<gene>
    <name evidence="1" type="ORF">C5167_014562</name>
</gene>
<dbReference type="Proteomes" id="UP000316621">
    <property type="component" value="Chromosome 3"/>
</dbReference>
<dbReference type="EMBL" id="CM010717">
    <property type="protein sequence ID" value="RZC55704.1"/>
    <property type="molecule type" value="Genomic_DNA"/>
</dbReference>